<accession>A0A3Q7IW20</accession>
<dbReference type="AlphaFoldDB" id="A0A3Q7IW20"/>
<reference evidence="1" key="1">
    <citation type="journal article" date="2012" name="Nature">
        <title>The tomato genome sequence provides insights into fleshy fruit evolution.</title>
        <authorList>
            <consortium name="Tomato Genome Consortium"/>
        </authorList>
    </citation>
    <scope>NUCLEOTIDE SEQUENCE [LARGE SCALE GENOMIC DNA]</scope>
    <source>
        <strain evidence="1">cv. Heinz 1706</strain>
    </source>
</reference>
<organism evidence="1">
    <name type="scientific">Solanum lycopersicum</name>
    <name type="common">Tomato</name>
    <name type="synonym">Lycopersicon esculentum</name>
    <dbReference type="NCBI Taxonomy" id="4081"/>
    <lineage>
        <taxon>Eukaryota</taxon>
        <taxon>Viridiplantae</taxon>
        <taxon>Streptophyta</taxon>
        <taxon>Embryophyta</taxon>
        <taxon>Tracheophyta</taxon>
        <taxon>Spermatophyta</taxon>
        <taxon>Magnoliopsida</taxon>
        <taxon>eudicotyledons</taxon>
        <taxon>Gunneridae</taxon>
        <taxon>Pentapetalae</taxon>
        <taxon>asterids</taxon>
        <taxon>lamiids</taxon>
        <taxon>Solanales</taxon>
        <taxon>Solanaceae</taxon>
        <taxon>Solanoideae</taxon>
        <taxon>Solaneae</taxon>
        <taxon>Solanum</taxon>
        <taxon>Solanum subgen. Lycopersicon</taxon>
    </lineage>
</organism>
<dbReference type="InParanoid" id="A0A3Q7IW20"/>
<proteinExistence type="predicted"/>
<dbReference type="Proteomes" id="UP000004994">
    <property type="component" value="Chromosome 11"/>
</dbReference>
<keyword evidence="2" id="KW-1185">Reference proteome</keyword>
<dbReference type="Gramene" id="Solyc11g039420.2.1">
    <property type="protein sequence ID" value="Solyc11g039420.2.1.1"/>
    <property type="gene ID" value="Solyc11g039420.2"/>
</dbReference>
<protein>
    <submittedName>
        <fullName evidence="1">Uncharacterized protein</fullName>
    </submittedName>
</protein>
<name>A0A3Q7IW20_SOLLC</name>
<sequence length="59" mass="6733">MWEVDAGYQLIDVHTTRQNATVHDQYYLVDVACCFPMTLAPSTHSMAKGFCLWHTLMSP</sequence>
<dbReference type="EnsemblPlants" id="Solyc11g039420.2.1">
    <property type="protein sequence ID" value="Solyc11g039420.2.1.1"/>
    <property type="gene ID" value="Solyc11g039420.2"/>
</dbReference>
<evidence type="ECO:0000313" key="2">
    <source>
        <dbReference type="Proteomes" id="UP000004994"/>
    </source>
</evidence>
<reference evidence="1" key="2">
    <citation type="submission" date="2019-01" db="UniProtKB">
        <authorList>
            <consortium name="EnsemblPlants"/>
        </authorList>
    </citation>
    <scope>IDENTIFICATION</scope>
    <source>
        <strain evidence="1">cv. Heinz 1706</strain>
    </source>
</reference>
<evidence type="ECO:0000313" key="1">
    <source>
        <dbReference type="EnsemblPlants" id="Solyc11g039420.2.1.1"/>
    </source>
</evidence>